<dbReference type="EC" id="3.5.1.28" evidence="3"/>
<dbReference type="Pfam" id="PF01510">
    <property type="entry name" value="Amidase_2"/>
    <property type="match status" value="1"/>
</dbReference>
<dbReference type="SUPFAM" id="SSF55846">
    <property type="entry name" value="N-acetylmuramoyl-L-alanine amidase-like"/>
    <property type="match status" value="1"/>
</dbReference>
<dbReference type="InterPro" id="IPR051206">
    <property type="entry name" value="NAMLAA_amidase_2"/>
</dbReference>
<dbReference type="Proteomes" id="UP000223366">
    <property type="component" value="Unassembled WGS sequence"/>
</dbReference>
<dbReference type="AlphaFoldDB" id="A0A9X7GFS7"/>
<dbReference type="GO" id="GO:0009253">
    <property type="term" value="P:peptidoglycan catabolic process"/>
    <property type="evidence" value="ECO:0007669"/>
    <property type="project" value="InterPro"/>
</dbReference>
<dbReference type="Gene3D" id="1.10.101.10">
    <property type="entry name" value="PGBD-like superfamily/PGBD"/>
    <property type="match status" value="1"/>
</dbReference>
<evidence type="ECO:0000256" key="6">
    <source>
        <dbReference type="ARBA" id="ARBA00030881"/>
    </source>
</evidence>
<dbReference type="PANTHER" id="PTHR30417">
    <property type="entry name" value="N-ACETYLMURAMOYL-L-ALANINE AMIDASE AMID"/>
    <property type="match status" value="1"/>
</dbReference>
<accession>A0A9X7GFS7</accession>
<dbReference type="GO" id="GO:0071555">
    <property type="term" value="P:cell wall organization"/>
    <property type="evidence" value="ECO:0007669"/>
    <property type="project" value="UniProtKB-KW"/>
</dbReference>
<dbReference type="InterPro" id="IPR002477">
    <property type="entry name" value="Peptidoglycan-bd-like"/>
</dbReference>
<dbReference type="PANTHER" id="PTHR30417:SF1">
    <property type="entry name" value="N-ACETYLMURAMOYL-L-ALANINE AMIDASE AMID"/>
    <property type="match status" value="1"/>
</dbReference>
<dbReference type="Pfam" id="PF01471">
    <property type="entry name" value="PG_binding_1"/>
    <property type="match status" value="1"/>
</dbReference>
<evidence type="ECO:0000256" key="4">
    <source>
        <dbReference type="ARBA" id="ARBA00022801"/>
    </source>
</evidence>
<gene>
    <name evidence="9" type="ORF">COK99_01330</name>
</gene>
<comment type="caution">
    <text evidence="9">The sequence shown here is derived from an EMBL/GenBank/DDBJ whole genome shotgun (WGS) entry which is preliminary data.</text>
</comment>
<evidence type="ECO:0000256" key="5">
    <source>
        <dbReference type="ARBA" id="ARBA00023316"/>
    </source>
</evidence>
<dbReference type="InterPro" id="IPR036505">
    <property type="entry name" value="Amidase/PGRP_sf"/>
</dbReference>
<sequence length="364" mass="40069">MGFKMKYEIEKQYLTSGSKRRSGAKMPGVKFMVAHDTGNPTSTAQNNVDYYQRSRNEMSASAHIFVDDKRIIECIPFLTGTPEKAWHVLYNVTTDNRMFGGDANDYAGGVELCFGGKIDGEEAYKRYIWVLAYSCYKFGLNPANSITGHEILDPARKVDPSQGLRTMGRSYSQLLKDIVREYNSCINGGEDVVISEPQPPAGGSGEPIGKVVITATAVRLRDRPGMDGHTLRLLDNGTEWAVFYKQGDWYCLGGERQFCTANPEFVKFIPYGNNSGTSTSGSSNGLPDGILKKGASGEAVRAVQNALASVYFYPDKGAPNHGCDGFYGDKTVNAVYRFQSVYCSNADGIYGPETKRKLIEQMNK</sequence>
<keyword evidence="4" id="KW-0378">Hydrolase</keyword>
<dbReference type="Gene3D" id="3.40.80.10">
    <property type="entry name" value="Peptidoglycan recognition protein-like"/>
    <property type="match status" value="1"/>
</dbReference>
<evidence type="ECO:0000259" key="8">
    <source>
        <dbReference type="SMART" id="SM00644"/>
    </source>
</evidence>
<dbReference type="SUPFAM" id="SSF47090">
    <property type="entry name" value="PGBD-like"/>
    <property type="match status" value="1"/>
</dbReference>
<dbReference type="GO" id="GO:0009254">
    <property type="term" value="P:peptidoglycan turnover"/>
    <property type="evidence" value="ECO:0007669"/>
    <property type="project" value="TreeGrafter"/>
</dbReference>
<organism evidence="9 10">
    <name type="scientific">Bacillus thuringiensis</name>
    <dbReference type="NCBI Taxonomy" id="1428"/>
    <lineage>
        <taxon>Bacteria</taxon>
        <taxon>Bacillati</taxon>
        <taxon>Bacillota</taxon>
        <taxon>Bacilli</taxon>
        <taxon>Bacillales</taxon>
        <taxon>Bacillaceae</taxon>
        <taxon>Bacillus</taxon>
        <taxon>Bacillus cereus group</taxon>
    </lineage>
</organism>
<dbReference type="GO" id="GO:0008745">
    <property type="term" value="F:N-acetylmuramoyl-L-alanine amidase activity"/>
    <property type="evidence" value="ECO:0007669"/>
    <property type="project" value="UniProtKB-EC"/>
</dbReference>
<evidence type="ECO:0000313" key="9">
    <source>
        <dbReference type="EMBL" id="PFV35691.1"/>
    </source>
</evidence>
<dbReference type="CDD" id="cd06583">
    <property type="entry name" value="PGRP"/>
    <property type="match status" value="1"/>
</dbReference>
<protein>
    <recommendedName>
        <fullName evidence="3">N-acetylmuramoyl-L-alanine amidase</fullName>
        <ecNumber evidence="3">3.5.1.28</ecNumber>
    </recommendedName>
    <alternativeName>
        <fullName evidence="7">Autolysin</fullName>
    </alternativeName>
    <alternativeName>
        <fullName evidence="6">Cell wall hydrolase</fullName>
    </alternativeName>
</protein>
<evidence type="ECO:0000256" key="3">
    <source>
        <dbReference type="ARBA" id="ARBA00011901"/>
    </source>
</evidence>
<dbReference type="SMART" id="SM00644">
    <property type="entry name" value="Ami_2"/>
    <property type="match status" value="1"/>
</dbReference>
<dbReference type="InterPro" id="IPR036365">
    <property type="entry name" value="PGBD-like_sf"/>
</dbReference>
<name>A0A9X7GFS7_BACTU</name>
<dbReference type="EMBL" id="NVDU01000003">
    <property type="protein sequence ID" value="PFV35691.1"/>
    <property type="molecule type" value="Genomic_DNA"/>
</dbReference>
<dbReference type="InterPro" id="IPR036366">
    <property type="entry name" value="PGBDSf"/>
</dbReference>
<feature type="domain" description="N-acetylmuramoyl-L-alanine amidase" evidence="8">
    <location>
        <begin position="18"/>
        <end position="161"/>
    </location>
</feature>
<evidence type="ECO:0000313" key="10">
    <source>
        <dbReference type="Proteomes" id="UP000223366"/>
    </source>
</evidence>
<comment type="similarity">
    <text evidence="2">Belongs to the N-acetylmuramoyl-L-alanine amidase 2 family.</text>
</comment>
<dbReference type="InterPro" id="IPR002502">
    <property type="entry name" value="Amidase_domain"/>
</dbReference>
<evidence type="ECO:0000256" key="2">
    <source>
        <dbReference type="ARBA" id="ARBA00007553"/>
    </source>
</evidence>
<evidence type="ECO:0000256" key="1">
    <source>
        <dbReference type="ARBA" id="ARBA00001561"/>
    </source>
</evidence>
<comment type="catalytic activity">
    <reaction evidence="1">
        <text>Hydrolyzes the link between N-acetylmuramoyl residues and L-amino acid residues in certain cell-wall glycopeptides.</text>
        <dbReference type="EC" id="3.5.1.28"/>
    </reaction>
</comment>
<keyword evidence="5" id="KW-0961">Cell wall biogenesis/degradation</keyword>
<evidence type="ECO:0000256" key="7">
    <source>
        <dbReference type="ARBA" id="ARBA00032390"/>
    </source>
</evidence>
<dbReference type="RefSeq" id="WP_098205291.1">
    <property type="nucleotide sequence ID" value="NZ_NTYX01000011.1"/>
</dbReference>
<reference evidence="9 10" key="1">
    <citation type="submission" date="2017-09" db="EMBL/GenBank/DDBJ databases">
        <title>Large-scale bioinformatics analysis of Bacillus genomes uncovers conserved roles of natural products in bacterial physiology.</title>
        <authorList>
            <consortium name="Agbiome Team Llc"/>
            <person name="Bleich R.M."/>
            <person name="Grubbs K.J."/>
            <person name="Santa Maria K.C."/>
            <person name="Allen S.E."/>
            <person name="Farag S."/>
            <person name="Shank E.A."/>
            <person name="Bowers A."/>
        </authorList>
    </citation>
    <scope>NUCLEOTIDE SEQUENCE [LARGE SCALE GENOMIC DNA]</scope>
    <source>
        <strain evidence="9 10">AFS060060</strain>
    </source>
</reference>
<proteinExistence type="inferred from homology"/>